<dbReference type="EMBL" id="CACRXK020012541">
    <property type="protein sequence ID" value="CAB4023522.1"/>
    <property type="molecule type" value="Genomic_DNA"/>
</dbReference>
<keyword evidence="2" id="KW-1185">Reference proteome</keyword>
<evidence type="ECO:0000313" key="2">
    <source>
        <dbReference type="Proteomes" id="UP001152795"/>
    </source>
</evidence>
<dbReference type="OrthoDB" id="1933708at2759"/>
<reference evidence="1" key="1">
    <citation type="submission" date="2020-04" db="EMBL/GenBank/DDBJ databases">
        <authorList>
            <person name="Alioto T."/>
            <person name="Alioto T."/>
            <person name="Gomez Garrido J."/>
        </authorList>
    </citation>
    <scope>NUCLEOTIDE SEQUENCE</scope>
    <source>
        <strain evidence="1">A484AB</strain>
    </source>
</reference>
<dbReference type="Proteomes" id="UP001152795">
    <property type="component" value="Unassembled WGS sequence"/>
</dbReference>
<dbReference type="AlphaFoldDB" id="A0A6S7K6X0"/>
<evidence type="ECO:0000313" key="1">
    <source>
        <dbReference type="EMBL" id="CAB4023522.1"/>
    </source>
</evidence>
<sequence>MAYFDPSKPTTVIDTSLSEHLLKKAELTSETDLGENRLLETKTDALYDCEVVYNPGKDAENPADFLSRHPNPVDSSPTDNMTTDAYINYLCTNLIRKAMKLHEVKRETASDPVLCKLSEAITHNRWLRLLK</sequence>
<comment type="caution">
    <text evidence="1">The sequence shown here is derived from an EMBL/GenBank/DDBJ whole genome shotgun (WGS) entry which is preliminary data.</text>
</comment>
<protein>
    <submittedName>
        <fullName evidence="1">Uncharacterized protein</fullName>
    </submittedName>
</protein>
<accession>A0A6S7K6X0</accession>
<organism evidence="1 2">
    <name type="scientific">Paramuricea clavata</name>
    <name type="common">Red gorgonian</name>
    <name type="synonym">Violescent sea-whip</name>
    <dbReference type="NCBI Taxonomy" id="317549"/>
    <lineage>
        <taxon>Eukaryota</taxon>
        <taxon>Metazoa</taxon>
        <taxon>Cnidaria</taxon>
        <taxon>Anthozoa</taxon>
        <taxon>Octocorallia</taxon>
        <taxon>Malacalcyonacea</taxon>
        <taxon>Plexauridae</taxon>
        <taxon>Paramuricea</taxon>
    </lineage>
</organism>
<gene>
    <name evidence="1" type="ORF">PACLA_8A022323</name>
</gene>
<proteinExistence type="predicted"/>
<name>A0A6S7K6X0_PARCT</name>